<feature type="compositionally biased region" description="Low complexity" evidence="1">
    <location>
        <begin position="210"/>
        <end position="250"/>
    </location>
</feature>
<evidence type="ECO:0000313" key="2">
    <source>
        <dbReference type="EMBL" id="KAL0258918.1"/>
    </source>
</evidence>
<feature type="compositionally biased region" description="Low complexity" evidence="1">
    <location>
        <begin position="529"/>
        <end position="569"/>
    </location>
</feature>
<dbReference type="RefSeq" id="XP_066631947.1">
    <property type="nucleotide sequence ID" value="XM_066777852.1"/>
</dbReference>
<feature type="compositionally biased region" description="Basic and acidic residues" evidence="1">
    <location>
        <begin position="11"/>
        <end position="23"/>
    </location>
</feature>
<proteinExistence type="predicted"/>
<feature type="region of interest" description="Disordered" evidence="1">
    <location>
        <begin position="1"/>
        <end position="35"/>
    </location>
</feature>
<evidence type="ECO:0008006" key="4">
    <source>
        <dbReference type="Google" id="ProtNLM"/>
    </source>
</evidence>
<evidence type="ECO:0000256" key="1">
    <source>
        <dbReference type="SAM" id="MobiDB-lite"/>
    </source>
</evidence>
<gene>
    <name evidence="2" type="ORF">SLS55_006423</name>
</gene>
<feature type="region of interest" description="Disordered" evidence="1">
    <location>
        <begin position="196"/>
        <end position="258"/>
    </location>
</feature>
<organism evidence="2 3">
    <name type="scientific">Diplodia seriata</name>
    <dbReference type="NCBI Taxonomy" id="420778"/>
    <lineage>
        <taxon>Eukaryota</taxon>
        <taxon>Fungi</taxon>
        <taxon>Dikarya</taxon>
        <taxon>Ascomycota</taxon>
        <taxon>Pezizomycotina</taxon>
        <taxon>Dothideomycetes</taxon>
        <taxon>Dothideomycetes incertae sedis</taxon>
        <taxon>Botryosphaeriales</taxon>
        <taxon>Botryosphaeriaceae</taxon>
        <taxon>Diplodia</taxon>
    </lineage>
</organism>
<sequence>MELSKPQPWDDPTHANSADRDYNIKSPLQADGSDFPCRGIDQASTGLSSTATYQAGQSYNMTVEGYANHDGGSCQISLSYDNGKSWKVIKSMIGSCPGKSGGSYGFTIPTNAPSGTALFAWTWINHTGNREFYMNCAVVDIQGSSGGDLCALPNLYVANLKGINSCVSPEGIDTMYPDPGSDVVYSNGMSASSPVTGSSSCEIAAPDCGSSDSSNNSQSPSSESSQPSQESSQSSQYSQSSQQYSQSTQQYLQFEPSSTSSLAKAPKTALASRSGAGPQGSGIANYEVAIASGSPELSSAVEAYIASLLAASVAAATGTGAADLTSLVNDYIASILQVSPSTATPAPVSVIVTPSAFPTAIDSTVATPAPWETAAATVSSTLTATTTDASLISSYIESVLTATPTSAESASSVNTSAPTDAAAISALLPLLTNFTGTSPSTGLPSVVANLFGEVAAQRGSSGGAVMTPGTSCPPQPVVTLYSTASPPPASCTAPVLACDCQMPGDYCAPANECTTMCVGSMTGSSSWSTVVTSSATPYNTTPATPTTPTTPSPYSSSSPPSSSAPSSSPSSPPSNRPPYVTTSDPNTAAYLPCTPGAFLCHSADSFYTCDQPAPPTVPPGLAPNGWAWGWERPVAPGMMCLPFERVAHNATEAPGMNGGTGASVRDDRYVRARPDGDCEGVDDGALRCTEGGGAFDVCDHGGWVNMGKVANGTWCLDGEIVAAPAGAGFGRRGRRLVVV</sequence>
<dbReference type="GeneID" id="92010508"/>
<reference evidence="2 3" key="1">
    <citation type="submission" date="2024-02" db="EMBL/GenBank/DDBJ databases">
        <title>De novo assembly and annotation of 12 fungi associated with fruit tree decline syndrome in Ontario, Canada.</title>
        <authorList>
            <person name="Sulman M."/>
            <person name="Ellouze W."/>
            <person name="Ilyukhin E."/>
        </authorList>
    </citation>
    <scope>NUCLEOTIDE SEQUENCE [LARGE SCALE GENOMIC DNA]</scope>
    <source>
        <strain evidence="2 3">FDS-637</strain>
    </source>
</reference>
<dbReference type="Gene3D" id="2.70.50.70">
    <property type="match status" value="1"/>
</dbReference>
<comment type="caution">
    <text evidence="2">The sequence shown here is derived from an EMBL/GenBank/DDBJ whole genome shotgun (WGS) entry which is preliminary data.</text>
</comment>
<dbReference type="PANTHER" id="PTHR36182:SF1">
    <property type="entry name" value="PROTEIN, PUTATIVE (AFU_ORTHOLOGUE AFUA_6G10930)-RELATED"/>
    <property type="match status" value="1"/>
</dbReference>
<name>A0ABR3CE56_9PEZI</name>
<accession>A0ABR3CE56</accession>
<protein>
    <recommendedName>
        <fullName evidence="4">Extracellular protein</fullName>
    </recommendedName>
</protein>
<evidence type="ECO:0000313" key="3">
    <source>
        <dbReference type="Proteomes" id="UP001430584"/>
    </source>
</evidence>
<keyword evidence="3" id="KW-1185">Reference proteome</keyword>
<dbReference type="Proteomes" id="UP001430584">
    <property type="component" value="Unassembled WGS sequence"/>
</dbReference>
<dbReference type="EMBL" id="JAJVCZ030000006">
    <property type="protein sequence ID" value="KAL0258918.1"/>
    <property type="molecule type" value="Genomic_DNA"/>
</dbReference>
<dbReference type="PANTHER" id="PTHR36182">
    <property type="entry name" value="PROTEIN, PUTATIVE (AFU_ORTHOLOGUE AFUA_6G10930)-RELATED"/>
    <property type="match status" value="1"/>
</dbReference>
<feature type="region of interest" description="Disordered" evidence="1">
    <location>
        <begin position="529"/>
        <end position="583"/>
    </location>
</feature>